<gene>
    <name evidence="1" type="ORF">E2C01_070291</name>
</gene>
<reference evidence="1 2" key="1">
    <citation type="submission" date="2019-05" db="EMBL/GenBank/DDBJ databases">
        <title>Another draft genome of Portunus trituberculatus and its Hox gene families provides insights of decapod evolution.</title>
        <authorList>
            <person name="Jeong J.-H."/>
            <person name="Song I."/>
            <person name="Kim S."/>
            <person name="Choi T."/>
            <person name="Kim D."/>
            <person name="Ryu S."/>
            <person name="Kim W."/>
        </authorList>
    </citation>
    <scope>NUCLEOTIDE SEQUENCE [LARGE SCALE GENOMIC DNA]</scope>
    <source>
        <tissue evidence="1">Muscle</tissue>
    </source>
</reference>
<keyword evidence="2" id="KW-1185">Reference proteome</keyword>
<dbReference type="AlphaFoldDB" id="A0A5B7HWW5"/>
<name>A0A5B7HWW5_PORTR</name>
<organism evidence="1 2">
    <name type="scientific">Portunus trituberculatus</name>
    <name type="common">Swimming crab</name>
    <name type="synonym">Neptunus trituberculatus</name>
    <dbReference type="NCBI Taxonomy" id="210409"/>
    <lineage>
        <taxon>Eukaryota</taxon>
        <taxon>Metazoa</taxon>
        <taxon>Ecdysozoa</taxon>
        <taxon>Arthropoda</taxon>
        <taxon>Crustacea</taxon>
        <taxon>Multicrustacea</taxon>
        <taxon>Malacostraca</taxon>
        <taxon>Eumalacostraca</taxon>
        <taxon>Eucarida</taxon>
        <taxon>Decapoda</taxon>
        <taxon>Pleocyemata</taxon>
        <taxon>Brachyura</taxon>
        <taxon>Eubrachyura</taxon>
        <taxon>Portunoidea</taxon>
        <taxon>Portunidae</taxon>
        <taxon>Portuninae</taxon>
        <taxon>Portunus</taxon>
    </lineage>
</organism>
<dbReference type="EMBL" id="VSRR010042085">
    <property type="protein sequence ID" value="MPC75892.1"/>
    <property type="molecule type" value="Genomic_DNA"/>
</dbReference>
<evidence type="ECO:0000313" key="2">
    <source>
        <dbReference type="Proteomes" id="UP000324222"/>
    </source>
</evidence>
<sequence length="36" mass="4244">MKEQYQTYVGDQNSEDWSLTPSVPGHVFIFILLTIW</sequence>
<protein>
    <submittedName>
        <fullName evidence="1">Uncharacterized protein</fullName>
    </submittedName>
</protein>
<evidence type="ECO:0000313" key="1">
    <source>
        <dbReference type="EMBL" id="MPC75892.1"/>
    </source>
</evidence>
<accession>A0A5B7HWW5</accession>
<dbReference type="Proteomes" id="UP000324222">
    <property type="component" value="Unassembled WGS sequence"/>
</dbReference>
<proteinExistence type="predicted"/>
<comment type="caution">
    <text evidence="1">The sequence shown here is derived from an EMBL/GenBank/DDBJ whole genome shotgun (WGS) entry which is preliminary data.</text>
</comment>